<dbReference type="SMART" id="SM00729">
    <property type="entry name" value="Elp3"/>
    <property type="match status" value="1"/>
</dbReference>
<dbReference type="AlphaFoldDB" id="A0A3E2BMN4"/>
<name>A0A3E2BMN4_9BACT</name>
<dbReference type="Gene3D" id="3.80.30.20">
    <property type="entry name" value="tm_1862 like domain"/>
    <property type="match status" value="1"/>
</dbReference>
<dbReference type="PANTHER" id="PTHR42731">
    <property type="entry name" value="SLL1084 PROTEIN"/>
    <property type="match status" value="1"/>
</dbReference>
<dbReference type="Proteomes" id="UP000257323">
    <property type="component" value="Unassembled WGS sequence"/>
</dbReference>
<organism evidence="2 3">
    <name type="scientific">Candidatus Saccharicenans subterraneus</name>
    <dbReference type="NCBI Taxonomy" id="2508984"/>
    <lineage>
        <taxon>Bacteria</taxon>
        <taxon>Candidatus Aminicenantota</taxon>
        <taxon>Candidatus Aminicenantia</taxon>
        <taxon>Candidatus Aminicenantales</taxon>
        <taxon>Candidatus Saccharicenantaceae</taxon>
        <taxon>Candidatus Saccharicenans</taxon>
    </lineage>
</organism>
<dbReference type="InterPro" id="IPR045784">
    <property type="entry name" value="Radical_SAM_N2"/>
</dbReference>
<dbReference type="SFLD" id="SFLDG01082">
    <property type="entry name" value="B12-binding_domain_containing"/>
    <property type="match status" value="1"/>
</dbReference>
<accession>A0A3E2BMN4</accession>
<dbReference type="Pfam" id="PF10105">
    <property type="entry name" value="DUF2344"/>
    <property type="match status" value="1"/>
</dbReference>
<dbReference type="InterPro" id="IPR058240">
    <property type="entry name" value="rSAM_sf"/>
</dbReference>
<dbReference type="SFLD" id="SFLDS00029">
    <property type="entry name" value="Radical_SAM"/>
    <property type="match status" value="1"/>
</dbReference>
<dbReference type="PANTHER" id="PTHR42731:SF1">
    <property type="entry name" value="RADICAL SAM DOMAIN PROTEIN"/>
    <property type="match status" value="1"/>
</dbReference>
<feature type="domain" description="Radical SAM core" evidence="1">
    <location>
        <begin position="269"/>
        <end position="514"/>
    </location>
</feature>
<protein>
    <submittedName>
        <fullName evidence="2">Radical SAM superfamily enzyme YgiQ</fullName>
    </submittedName>
</protein>
<dbReference type="GO" id="GO:0051536">
    <property type="term" value="F:iron-sulfur cluster binding"/>
    <property type="evidence" value="ECO:0007669"/>
    <property type="project" value="InterPro"/>
</dbReference>
<dbReference type="PROSITE" id="PS51918">
    <property type="entry name" value="RADICAL_SAM"/>
    <property type="match status" value="1"/>
</dbReference>
<reference evidence="2 3" key="1">
    <citation type="submission" date="2018-08" db="EMBL/GenBank/DDBJ databases">
        <title>Genome analysis of the thermophilic bacterium of the candidate phylum Aminicenantes from deep subsurface aquifer revealed its physiology and ecological role.</title>
        <authorList>
            <person name="Kadnikov V.V."/>
            <person name="Mardanov A.V."/>
            <person name="Beletsky A.V."/>
            <person name="Karnachuk O.V."/>
            <person name="Ravin N.V."/>
        </authorList>
    </citation>
    <scope>NUCLEOTIDE SEQUENCE [LARGE SCALE GENOMIC DNA]</scope>
    <source>
        <strain evidence="2">BY38</strain>
    </source>
</reference>
<dbReference type="EMBL" id="QUAH01000005">
    <property type="protein sequence ID" value="RFT15978.1"/>
    <property type="molecule type" value="Genomic_DNA"/>
</dbReference>
<sequence length="856" mass="97568">MSEVKLKKHRSNNIKPVDQKRLELALRRVQKPGRYTGGEWNQIKKDPARVQVLVALAFPEVYEIGLSYLGQKILYDQLNRRPDVLAERVYAPWPDFESQLRSSGLPLYSLENKIPLYQFDIVGFSLLYELNYTNLLGILDLGGIPILAKDRDVGQPLVIAGGPAALNPEPLADFIDIFALGDGEELIHEIINRYLEVRDSAHDRQELVRSFTGVRGLYLPAFYQARPQAVSPLLVPRPQQGFPEKIEKRVVFPLERAIPPDRFIVPNIQSVFDRLQLEVARGCPQNCRFCQAASLYFPYRFRPASQTVQAAWQGLKATGYEDLSLNALSVGDYPFLEEALDSLLPCLEKEKVAVSLPSLRPGRLSRKVVENIVRIRKTGFTLVPEAGSERLRRVINKKISDEELLTAARYAFENGWRLLKLYFMIGLPTETAEDLKAIINLIGRLVEQGRKILGSSPAINLSVSSFIPKPHTPFQWVAMDEEKLLQQKQEFIKSNIGRWKKVELKEHRIKASILEAVFSRGDRRLGAVLSEAFRLGARFDGWLDQFNFELWQEAFEKVGVDYHDYLKAIPLEADLPWDIVEVGLKKAYLERELQASRQGVYSDSCLERTCADCQACEWPDYKAVQKKTERIDFLPEIEDETRLLTEPVRYRAFYSKTGPARFISHNDLLNHLERAFRRAGLKIAFSQGYHPKMLMTHGPALPLGMAAGAEAMEFRAMEEIDEAGFLKKLNSRLPEGLQFSGLIKCQADCPPLFQDIKSLVYTLDLSDPDLSNLEGLEDRLSEGNLERLATAYQNRLKIKTDPSGQKLWFFLEFNAQKPIRIQDVVETLLGLQGSVYLLTREYLIFSHGRDSRRVAK</sequence>
<dbReference type="NCBIfam" id="TIGR03960">
    <property type="entry name" value="rSAM_fuse_unch"/>
    <property type="match status" value="1"/>
</dbReference>
<evidence type="ECO:0000313" key="2">
    <source>
        <dbReference type="EMBL" id="RFT15978.1"/>
    </source>
</evidence>
<dbReference type="Pfam" id="PF04055">
    <property type="entry name" value="Radical_SAM"/>
    <property type="match status" value="1"/>
</dbReference>
<dbReference type="CDD" id="cd01335">
    <property type="entry name" value="Radical_SAM"/>
    <property type="match status" value="1"/>
</dbReference>
<dbReference type="SUPFAM" id="SSF102114">
    <property type="entry name" value="Radical SAM enzymes"/>
    <property type="match status" value="1"/>
</dbReference>
<dbReference type="InterPro" id="IPR007197">
    <property type="entry name" value="rSAM"/>
</dbReference>
<comment type="caution">
    <text evidence="2">The sequence shown here is derived from an EMBL/GenBank/DDBJ whole genome shotgun (WGS) entry which is preliminary data.</text>
</comment>
<evidence type="ECO:0000259" key="1">
    <source>
        <dbReference type="PROSITE" id="PS51918"/>
    </source>
</evidence>
<dbReference type="InterPro" id="IPR006638">
    <property type="entry name" value="Elp3/MiaA/NifB-like_rSAM"/>
</dbReference>
<dbReference type="InterPro" id="IPR023404">
    <property type="entry name" value="rSAM_horseshoe"/>
</dbReference>
<proteinExistence type="predicted"/>
<dbReference type="NCBIfam" id="TIGR03936">
    <property type="entry name" value="sam_1_link_chp"/>
    <property type="match status" value="1"/>
</dbReference>
<dbReference type="GO" id="GO:0003824">
    <property type="term" value="F:catalytic activity"/>
    <property type="evidence" value="ECO:0007669"/>
    <property type="project" value="InterPro"/>
</dbReference>
<evidence type="ECO:0000313" key="3">
    <source>
        <dbReference type="Proteomes" id="UP000257323"/>
    </source>
</evidence>
<dbReference type="InterPro" id="IPR018768">
    <property type="entry name" value="DUF2344"/>
</dbReference>
<gene>
    <name evidence="2" type="ORF">OP8BY_1984</name>
</gene>
<dbReference type="InterPro" id="IPR023862">
    <property type="entry name" value="CHP03960_rSAM"/>
</dbReference>
<dbReference type="Pfam" id="PF19864">
    <property type="entry name" value="Radical_SAM_N2"/>
    <property type="match status" value="1"/>
</dbReference>